<proteinExistence type="predicted"/>
<sequence length="106" mass="12211">MTTKTAQASQILNNQNTEAAEVVINLAAIRYQAKRLQAHFLNAGFQFSDSEFFNLAFDFIEIVSSEDVPAFIARQAYEPGKVVFFPFLRLKPFFAALRAKQWYRIR</sequence>
<dbReference type="EMBL" id="MDVB01000060">
    <property type="protein sequence ID" value="PIT15422.1"/>
    <property type="molecule type" value="Genomic_DNA"/>
</dbReference>
<dbReference type="RefSeq" id="WP_100113579.1">
    <property type="nucleotide sequence ID" value="NZ_MDVB01000060.1"/>
</dbReference>
<reference evidence="1 2" key="1">
    <citation type="journal article" date="2017" name="MBio">
        <title>Type VI secretion-mediated competition in the bee gut microbiome.</title>
        <authorList>
            <person name="Steele M.I."/>
            <person name="Kwong W.K."/>
            <person name="Powell J.E."/>
            <person name="Whiteley M."/>
            <person name="Moran N.A."/>
        </authorList>
    </citation>
    <scope>NUCLEOTIDE SEQUENCE [LARGE SCALE GENOMIC DNA]</scope>
    <source>
        <strain evidence="1 2">App2-2</strain>
    </source>
</reference>
<name>A0A2N9WU07_9NEIS</name>
<organism evidence="1 2">
    <name type="scientific">Snodgrassella alvi</name>
    <dbReference type="NCBI Taxonomy" id="1196083"/>
    <lineage>
        <taxon>Bacteria</taxon>
        <taxon>Pseudomonadati</taxon>
        <taxon>Pseudomonadota</taxon>
        <taxon>Betaproteobacteria</taxon>
        <taxon>Neisseriales</taxon>
        <taxon>Neisseriaceae</taxon>
        <taxon>Snodgrassella</taxon>
    </lineage>
</organism>
<accession>A0A2N9WU07</accession>
<protein>
    <submittedName>
        <fullName evidence="1">Uncharacterized protein</fullName>
    </submittedName>
</protein>
<gene>
    <name evidence="1" type="ORF">BGI32_05695</name>
</gene>
<evidence type="ECO:0000313" key="1">
    <source>
        <dbReference type="EMBL" id="PIT15422.1"/>
    </source>
</evidence>
<dbReference type="AlphaFoldDB" id="A0A2N9WU07"/>
<comment type="caution">
    <text evidence="1">The sequence shown here is derived from an EMBL/GenBank/DDBJ whole genome shotgun (WGS) entry which is preliminary data.</text>
</comment>
<evidence type="ECO:0000313" key="2">
    <source>
        <dbReference type="Proteomes" id="UP000231293"/>
    </source>
</evidence>
<dbReference type="Proteomes" id="UP000231293">
    <property type="component" value="Unassembled WGS sequence"/>
</dbReference>